<keyword evidence="4" id="KW-1185">Reference proteome</keyword>
<dbReference type="OrthoDB" id="18598at2759"/>
<dbReference type="InterPro" id="IPR051279">
    <property type="entry name" value="PP1-Reg/Actin-Interact_Protein"/>
</dbReference>
<reference evidence="3" key="1">
    <citation type="submission" date="2022-07" db="EMBL/GenBank/DDBJ databases">
        <title>Genome analysis of Parmales, a sister group of diatoms, reveals the evolutionary specialization of diatoms from phago-mixotrophs to photoautotrophs.</title>
        <authorList>
            <person name="Ban H."/>
            <person name="Sato S."/>
            <person name="Yoshikawa S."/>
            <person name="Kazumasa Y."/>
            <person name="Nakamura Y."/>
            <person name="Ichinomiya M."/>
            <person name="Saitoh K."/>
            <person name="Sato N."/>
            <person name="Blanc-Mathieu R."/>
            <person name="Endo H."/>
            <person name="Kuwata A."/>
            <person name="Ogata H."/>
        </authorList>
    </citation>
    <scope>NUCLEOTIDE SEQUENCE</scope>
</reference>
<feature type="compositionally biased region" description="Gly residues" evidence="2">
    <location>
        <begin position="1098"/>
        <end position="1114"/>
    </location>
</feature>
<dbReference type="Gene3D" id="3.80.10.10">
    <property type="entry name" value="Ribonuclease Inhibitor"/>
    <property type="match status" value="1"/>
</dbReference>
<dbReference type="InterPro" id="IPR032675">
    <property type="entry name" value="LRR_dom_sf"/>
</dbReference>
<feature type="compositionally biased region" description="Acidic residues" evidence="2">
    <location>
        <begin position="744"/>
        <end position="759"/>
    </location>
</feature>
<feature type="compositionally biased region" description="Gly residues" evidence="2">
    <location>
        <begin position="1073"/>
        <end position="1088"/>
    </location>
</feature>
<organism evidence="3 4">
    <name type="scientific">Triparma retinervis</name>
    <dbReference type="NCBI Taxonomy" id="2557542"/>
    <lineage>
        <taxon>Eukaryota</taxon>
        <taxon>Sar</taxon>
        <taxon>Stramenopiles</taxon>
        <taxon>Ochrophyta</taxon>
        <taxon>Bolidophyceae</taxon>
        <taxon>Parmales</taxon>
        <taxon>Triparmaceae</taxon>
        <taxon>Triparma</taxon>
    </lineage>
</organism>
<protein>
    <submittedName>
        <fullName evidence="3">Uncharacterized protein</fullName>
    </submittedName>
</protein>
<evidence type="ECO:0000256" key="1">
    <source>
        <dbReference type="SAM" id="Coils"/>
    </source>
</evidence>
<evidence type="ECO:0000256" key="2">
    <source>
        <dbReference type="SAM" id="MobiDB-lite"/>
    </source>
</evidence>
<sequence length="1537" mass="169276">MPKLPPLSQREWDFANQVTNNTVVGTPTWIEKFPDGRTHGKTVARLLIVGKYFVFTAKIGLTGSLKIAKTAHIYDVMQMGHVEGQDNVMEIVFMRDEKHLFDLRFANTPSASLDQSVGLSVLFTIQCARMQISYKFPQNMLHYIPERSLELLAEMPRPWERMMPAQAHVETYQATVTYEEGKVRDTVIGHIYTELQGLSYRTNPEDVLPKTISLTECFKGVSSPSFGNKDVNAICSIIAHSPWFKTVTAEGMNISATAVQILFAAIANKQVIDKIIFRNMSITAAKLEQVAAVGGSVKILDLSKNPLTDAGLTHLSNAFVPEEFDDDDYTCALTELYLSKCSIKAASGFQTLCSNILATTMTSTLKVFDLSHNNIGTKGSEALGLFLALSQCLTTLNLVNTQFDGAVCLEPLKLNNRLWTSLESVDISRNPFDRAGAAALGGFLKKTEKLSILNMINMTTLNSDCYAEVLSALFSNASPNLANDLELNLSRNKFTHADVATVSTQIESSPRFPISTLSLNDCTLGIDGMGLIAQSIVERKPGTLARFYAARNMSPGFFTSAGTIHGAQTALSRLVKSSEPLKEIDLSGDHSNKFGEHIVPIVEALKGNKTLKHVDVSHHKAGNKLVHAIGEVLKVNKVISEIWFDKNGTTLQGFQKLLEQLEENESIVSIGPPISDLAKAEKKEKESVETCRVKFEEICAKNAEKVKESSGEEASTADAVNLDHAESRHRRYSTALKRSKSTREDDDDEEEEEEEEDDNGTTPAAKAEEEGDKGESAEGADGEEDPGVILGDDQGKIGEAADDEEPDEEEAKRIKDRSSIELKLHLLQLAQAEANDAKAEMEAKLDEARQQQQKLIEDAKKETEQAMRAEMDEKIQTEIQDKIQAAKETAIAEAEKQAIKLQEQLEHNQKQVLELTENAEKEKQKLEQTLNEKAEKELKEQMQILKKATGMAEAELEWAIESSNGNAFLMAEEKKAHHELEYSKMMFEMSKLDKVMYLLKNPNIGRALTSASKSIAEERVLTKKDSGGKAADDDKEDDKAPLLGSRKPPPFLAQLRKKGCGGGDDESVASSSSGGGGGRPPNPFGGGNPFAAAAAAKGLGGPGGGGGPPMGGRGFLSQLTGGARSGMKGKTITIKSAREKLEKLLVGEKKQVEQIPFKLKDFNVIVDALEKVLGSDDADFAATAKEVNEELKAKDKELKVQLLKVQQSNTKHEGQIEIWNERMNTAPERAEELANREQEWLEKQKEANEQCLKIMRSYIPLNISKLSVKGYLEEVKKKGGLATFALAERLRSKKLLHWCVMHADDIARENFLMGANVSCFKNLGDYDVTELRAVYACLPAVFELDSTPGKVGQKLEWKNGLIAKLKSMSSQQDGETVKSGWDPVNEVEKVEKLKPLSAVNERQPAYYYPDESSMEAKIAHFVGIEERLEGLKKRRKELEGSEGGAIGLVAEMKAERDAALEDFRSEYLQQQYGKDVLKTLKADAEKAFKKVADELGSLKVAEKDGKVTGKGLLYKIWQSEENIRNATPNKAELLEGE</sequence>
<dbReference type="PANTHER" id="PTHR24112">
    <property type="entry name" value="LEUCINE-RICH REPEAT, ISOFORM F-RELATED"/>
    <property type="match status" value="1"/>
</dbReference>
<feature type="region of interest" description="Disordered" evidence="2">
    <location>
        <begin position="704"/>
        <end position="819"/>
    </location>
</feature>
<dbReference type="EMBL" id="BRXZ01001348">
    <property type="protein sequence ID" value="GMH68970.1"/>
    <property type="molecule type" value="Genomic_DNA"/>
</dbReference>
<feature type="coiled-coil region" evidence="1">
    <location>
        <begin position="1181"/>
        <end position="1250"/>
    </location>
</feature>
<dbReference type="SUPFAM" id="SSF52047">
    <property type="entry name" value="RNI-like"/>
    <property type="match status" value="2"/>
</dbReference>
<dbReference type="InterPro" id="IPR001611">
    <property type="entry name" value="Leu-rich_rpt"/>
</dbReference>
<feature type="compositionally biased region" description="Basic and acidic residues" evidence="2">
    <location>
        <begin position="810"/>
        <end position="819"/>
    </location>
</feature>
<feature type="compositionally biased region" description="Basic residues" evidence="2">
    <location>
        <begin position="727"/>
        <end position="740"/>
    </location>
</feature>
<evidence type="ECO:0000313" key="4">
    <source>
        <dbReference type="Proteomes" id="UP001165082"/>
    </source>
</evidence>
<keyword evidence="1" id="KW-0175">Coiled coil</keyword>
<feature type="region of interest" description="Disordered" evidence="2">
    <location>
        <begin position="1019"/>
        <end position="1126"/>
    </location>
</feature>
<comment type="caution">
    <text evidence="3">The sequence shown here is derived from an EMBL/GenBank/DDBJ whole genome shotgun (WGS) entry which is preliminary data.</text>
</comment>
<dbReference type="Proteomes" id="UP001165082">
    <property type="component" value="Unassembled WGS sequence"/>
</dbReference>
<feature type="compositionally biased region" description="Basic and acidic residues" evidence="2">
    <location>
        <begin position="1019"/>
        <end position="1040"/>
    </location>
</feature>
<dbReference type="SMART" id="SM00368">
    <property type="entry name" value="LRR_RI"/>
    <property type="match status" value="5"/>
</dbReference>
<name>A0A9W7AFI0_9STRA</name>
<gene>
    <name evidence="3" type="ORF">TrRE_jg9452</name>
</gene>
<feature type="coiled-coil region" evidence="1">
    <location>
        <begin position="827"/>
        <end position="951"/>
    </location>
</feature>
<accession>A0A9W7AFI0</accession>
<proteinExistence type="predicted"/>
<dbReference type="Pfam" id="PF13516">
    <property type="entry name" value="LRR_6"/>
    <property type="match status" value="2"/>
</dbReference>
<dbReference type="CDD" id="cd06503">
    <property type="entry name" value="ATP-synt_Fo_b"/>
    <property type="match status" value="1"/>
</dbReference>
<dbReference type="PANTHER" id="PTHR24112:SF66">
    <property type="entry name" value="LEUCINE-RICH REPEAT, ISOFORM F"/>
    <property type="match status" value="1"/>
</dbReference>
<feature type="compositionally biased region" description="Acidic residues" evidence="2">
    <location>
        <begin position="800"/>
        <end position="809"/>
    </location>
</feature>
<evidence type="ECO:0000313" key="3">
    <source>
        <dbReference type="EMBL" id="GMH68970.1"/>
    </source>
</evidence>